<protein>
    <submittedName>
        <fullName evidence="1">Uncharacterized protein</fullName>
    </submittedName>
</protein>
<dbReference type="Proteomes" id="UP000557717">
    <property type="component" value="Unassembled WGS sequence"/>
</dbReference>
<gene>
    <name evidence="1" type="ORF">HNR46_001315</name>
</gene>
<comment type="caution">
    <text evidence="1">The sequence shown here is derived from an EMBL/GenBank/DDBJ whole genome shotgun (WGS) entry which is preliminary data.</text>
</comment>
<evidence type="ECO:0000313" key="2">
    <source>
        <dbReference type="Proteomes" id="UP000557717"/>
    </source>
</evidence>
<dbReference type="AlphaFoldDB" id="A0A840VE15"/>
<dbReference type="RefSeq" id="WP_184016947.1">
    <property type="nucleotide sequence ID" value="NZ_JACHFD010000005.1"/>
</dbReference>
<name>A0A840VE15_9BACT</name>
<evidence type="ECO:0000313" key="1">
    <source>
        <dbReference type="EMBL" id="MBB5351081.1"/>
    </source>
</evidence>
<sequence length="65" mass="6987">MTLRDYFAAKALNGLLREGFADSRLTSSEAAAEGLSLEQYVARRAGAYADAMFAERQQANAGGQQ</sequence>
<reference evidence="1 2" key="1">
    <citation type="submission" date="2020-08" db="EMBL/GenBank/DDBJ databases">
        <title>Genomic Encyclopedia of Type Strains, Phase IV (KMG-IV): sequencing the most valuable type-strain genomes for metagenomic binning, comparative biology and taxonomic classification.</title>
        <authorList>
            <person name="Goeker M."/>
        </authorList>
    </citation>
    <scope>NUCLEOTIDE SEQUENCE [LARGE SCALE GENOMIC DNA]</scope>
    <source>
        <strain evidence="1 2">YC6886</strain>
    </source>
</reference>
<keyword evidence="2" id="KW-1185">Reference proteome</keyword>
<dbReference type="EMBL" id="JACHFD010000005">
    <property type="protein sequence ID" value="MBB5351081.1"/>
    <property type="molecule type" value="Genomic_DNA"/>
</dbReference>
<organism evidence="1 2">
    <name type="scientific">Haloferula luteola</name>
    <dbReference type="NCBI Taxonomy" id="595692"/>
    <lineage>
        <taxon>Bacteria</taxon>
        <taxon>Pseudomonadati</taxon>
        <taxon>Verrucomicrobiota</taxon>
        <taxon>Verrucomicrobiia</taxon>
        <taxon>Verrucomicrobiales</taxon>
        <taxon>Verrucomicrobiaceae</taxon>
        <taxon>Haloferula</taxon>
    </lineage>
</organism>
<proteinExistence type="predicted"/>
<accession>A0A840VE15</accession>